<name>A5E2I4_LODEL</name>
<feature type="compositionally biased region" description="Low complexity" evidence="1">
    <location>
        <begin position="116"/>
        <end position="126"/>
    </location>
</feature>
<keyword evidence="3" id="KW-1185">Reference proteome</keyword>
<protein>
    <submittedName>
        <fullName evidence="2">Uncharacterized protein</fullName>
    </submittedName>
</protein>
<reference evidence="2 3" key="1">
    <citation type="journal article" date="2009" name="Nature">
        <title>Evolution of pathogenicity and sexual reproduction in eight Candida genomes.</title>
        <authorList>
            <person name="Butler G."/>
            <person name="Rasmussen M.D."/>
            <person name="Lin M.F."/>
            <person name="Santos M.A."/>
            <person name="Sakthikumar S."/>
            <person name="Munro C.A."/>
            <person name="Rheinbay E."/>
            <person name="Grabherr M."/>
            <person name="Forche A."/>
            <person name="Reedy J.L."/>
            <person name="Agrafioti I."/>
            <person name="Arnaud M.B."/>
            <person name="Bates S."/>
            <person name="Brown A.J."/>
            <person name="Brunke S."/>
            <person name="Costanzo M.C."/>
            <person name="Fitzpatrick D.A."/>
            <person name="de Groot P.W."/>
            <person name="Harris D."/>
            <person name="Hoyer L.L."/>
            <person name="Hube B."/>
            <person name="Klis F.M."/>
            <person name="Kodira C."/>
            <person name="Lennard N."/>
            <person name="Logue M.E."/>
            <person name="Martin R."/>
            <person name="Neiman A.M."/>
            <person name="Nikolaou E."/>
            <person name="Quail M.A."/>
            <person name="Quinn J."/>
            <person name="Santos M.C."/>
            <person name="Schmitzberger F.F."/>
            <person name="Sherlock G."/>
            <person name="Shah P."/>
            <person name="Silverstein K.A."/>
            <person name="Skrzypek M.S."/>
            <person name="Soll D."/>
            <person name="Staggs R."/>
            <person name="Stansfield I."/>
            <person name="Stumpf M.P."/>
            <person name="Sudbery P.E."/>
            <person name="Srikantha T."/>
            <person name="Zeng Q."/>
            <person name="Berman J."/>
            <person name="Berriman M."/>
            <person name="Heitman J."/>
            <person name="Gow N.A."/>
            <person name="Lorenz M.C."/>
            <person name="Birren B.W."/>
            <person name="Kellis M."/>
            <person name="Cuomo C.A."/>
        </authorList>
    </citation>
    <scope>NUCLEOTIDE SEQUENCE [LARGE SCALE GENOMIC DNA]</scope>
    <source>
        <strain evidence="3">ATCC 11503 / BCRC 21390 / CBS 2605 / JCM 1781 / NBRC 1676 / NRRL YB-4239</strain>
    </source>
</reference>
<accession>A5E2I4</accession>
<feature type="region of interest" description="Disordered" evidence="1">
    <location>
        <begin position="43"/>
        <end position="75"/>
    </location>
</feature>
<proteinExistence type="predicted"/>
<evidence type="ECO:0000313" key="3">
    <source>
        <dbReference type="Proteomes" id="UP000001996"/>
    </source>
</evidence>
<dbReference type="HOGENOM" id="CLU_608319_0_0_1"/>
<dbReference type="KEGG" id="lel:PVL30_004643"/>
<feature type="compositionally biased region" description="Low complexity" evidence="1">
    <location>
        <begin position="430"/>
        <end position="449"/>
    </location>
</feature>
<feature type="region of interest" description="Disordered" evidence="1">
    <location>
        <begin position="425"/>
        <end position="449"/>
    </location>
</feature>
<feature type="compositionally biased region" description="Polar residues" evidence="1">
    <location>
        <begin position="43"/>
        <end position="54"/>
    </location>
</feature>
<dbReference type="EMBL" id="CH981528">
    <property type="protein sequence ID" value="EDK45642.1"/>
    <property type="molecule type" value="Genomic_DNA"/>
</dbReference>
<evidence type="ECO:0000256" key="1">
    <source>
        <dbReference type="SAM" id="MobiDB-lite"/>
    </source>
</evidence>
<gene>
    <name evidence="2" type="ORF">LELG_03821</name>
</gene>
<feature type="region of interest" description="Disordered" evidence="1">
    <location>
        <begin position="176"/>
        <end position="195"/>
    </location>
</feature>
<dbReference type="OrthoDB" id="4078100at2759"/>
<sequence>MNTSSNNIASTTSTTTAKYNFLPKFNHQHPHRSLRHLSARSNVSNGANAVPSNAQPQPQPQPPQPQHQPSLSRHASSEIIDSLANTLPYNRTVSSSSSILSTPSNNIRTYRRRQEQQQQQQQQQQQTYTSEQKHTQTHAQPHKRGESKNSSLDPNDCKLRSGQLIRNKLLNIHQTTRQQLKPDPIPSLPPDNDSDAAVLLLSQPQLQQNQKHKLKLQHSSKPVKPDAAYYCRTLIFGDNLSSDDEEEEEEEKEKDTDDHHYEDQRKYISQKNIVYNKGALGDVGAPLLSIIKSIPGYTKGELNAVLKHVSTQNSFFLNDDEQKRVLNEYKRHQLKLERVSYNYKYGSNVHVQRRLQADDQKRDVLHKLFGYSNKINVEYMAPTATNNDESKVKIEHLHHNEDHLDHVGHLDEEESLFTMSLQNVRGQMQSDPPSLTQPTSLPFSTSLSSSLASPPLLNKRDFDGGLSMFQEVNANSTLDEETNERIAKFGEFKQGLAGTSYRFLTEEDKNELVQLGLQNLRNCIKLDKDAIYGDINGDNDDRERNEWI</sequence>
<feature type="compositionally biased region" description="Pro residues" evidence="1">
    <location>
        <begin position="57"/>
        <end position="66"/>
    </location>
</feature>
<dbReference type="InParanoid" id="A5E2I4"/>
<feature type="region of interest" description="Disordered" evidence="1">
    <location>
        <begin position="110"/>
        <end position="158"/>
    </location>
</feature>
<dbReference type="AlphaFoldDB" id="A5E2I4"/>
<dbReference type="Proteomes" id="UP000001996">
    <property type="component" value="Unassembled WGS sequence"/>
</dbReference>
<organism evidence="2 3">
    <name type="scientific">Lodderomyces elongisporus (strain ATCC 11503 / CBS 2605 / JCM 1781 / NBRC 1676 / NRRL YB-4239)</name>
    <name type="common">Yeast</name>
    <name type="synonym">Saccharomyces elongisporus</name>
    <dbReference type="NCBI Taxonomy" id="379508"/>
    <lineage>
        <taxon>Eukaryota</taxon>
        <taxon>Fungi</taxon>
        <taxon>Dikarya</taxon>
        <taxon>Ascomycota</taxon>
        <taxon>Saccharomycotina</taxon>
        <taxon>Pichiomycetes</taxon>
        <taxon>Debaryomycetaceae</taxon>
        <taxon>Candida/Lodderomyces clade</taxon>
        <taxon>Lodderomyces</taxon>
    </lineage>
</organism>
<feature type="compositionally biased region" description="Acidic residues" evidence="1">
    <location>
        <begin position="241"/>
        <end position="252"/>
    </location>
</feature>
<evidence type="ECO:0000313" key="2">
    <source>
        <dbReference type="EMBL" id="EDK45642.1"/>
    </source>
</evidence>
<dbReference type="GeneID" id="5232067"/>
<dbReference type="VEuPathDB" id="FungiDB:LELG_03821"/>
<feature type="region of interest" description="Disordered" evidence="1">
    <location>
        <begin position="240"/>
        <end position="261"/>
    </location>
</feature>